<reference evidence="14 15" key="1">
    <citation type="submission" date="2016-10" db="EMBL/GenBank/DDBJ databases">
        <authorList>
            <person name="de Groot N.N."/>
        </authorList>
    </citation>
    <scope>NUCLEOTIDE SEQUENCE [LARGE SCALE GENOMIC DNA]</scope>
    <source>
        <strain evidence="14 15">CGMCC 1.3442</strain>
    </source>
</reference>
<dbReference type="Pfam" id="PF01979">
    <property type="entry name" value="Amidohydro_1"/>
    <property type="match status" value="1"/>
</dbReference>
<feature type="binding site" evidence="11">
    <location>
        <position position="143"/>
    </location>
    <ligand>
        <name>substrate</name>
    </ligand>
</feature>
<dbReference type="GO" id="GO:0008448">
    <property type="term" value="F:N-acetylglucosamine-6-phosphate deacetylase activity"/>
    <property type="evidence" value="ECO:0007669"/>
    <property type="project" value="UniProtKB-EC"/>
</dbReference>
<evidence type="ECO:0000256" key="3">
    <source>
        <dbReference type="ARBA" id="ARBA00018029"/>
    </source>
</evidence>
<feature type="active site" description="Proton donor/acceptor" evidence="10">
    <location>
        <position position="277"/>
    </location>
</feature>
<name>A0A1H0C5J3_9BACI</name>
<gene>
    <name evidence="14" type="ORF">SAMN05216498_2518</name>
</gene>
<dbReference type="EMBL" id="FNIG01000005">
    <property type="protein sequence ID" value="SDN53154.1"/>
    <property type="molecule type" value="Genomic_DNA"/>
</dbReference>
<dbReference type="PANTHER" id="PTHR11113:SF14">
    <property type="entry name" value="N-ACETYLGLUCOSAMINE-6-PHOSPHATE DEACETYLASE"/>
    <property type="match status" value="1"/>
</dbReference>
<feature type="binding site" evidence="12">
    <location>
        <position position="132"/>
    </location>
    <ligand>
        <name>Zn(2+)</name>
        <dbReference type="ChEBI" id="CHEBI:29105"/>
    </ligand>
</feature>
<dbReference type="InterPro" id="IPR003764">
    <property type="entry name" value="GlcNAc_6-P_deAcase"/>
</dbReference>
<dbReference type="SUPFAM" id="SSF51338">
    <property type="entry name" value="Composite domain of metallo-dependent hydrolases"/>
    <property type="match status" value="1"/>
</dbReference>
<comment type="cofactor">
    <cofactor evidence="12">
        <name>a divalent metal cation</name>
        <dbReference type="ChEBI" id="CHEBI:60240"/>
    </cofactor>
    <text evidence="12">Binds 1 divalent metal cation per subunit.</text>
</comment>
<evidence type="ECO:0000259" key="13">
    <source>
        <dbReference type="Pfam" id="PF01979"/>
    </source>
</evidence>
<dbReference type="InterPro" id="IPR006680">
    <property type="entry name" value="Amidohydro-rel"/>
</dbReference>
<dbReference type="InterPro" id="IPR011059">
    <property type="entry name" value="Metal-dep_hydrolase_composite"/>
</dbReference>
<dbReference type="PANTHER" id="PTHR11113">
    <property type="entry name" value="N-ACETYLGLUCOSAMINE-6-PHOSPHATE DEACETYLASE"/>
    <property type="match status" value="1"/>
</dbReference>
<dbReference type="FunFam" id="3.20.20.140:FF:000004">
    <property type="entry name" value="N-acetylglucosamine-6-phosphate deacetylase"/>
    <property type="match status" value="1"/>
</dbReference>
<dbReference type="SUPFAM" id="SSF51556">
    <property type="entry name" value="Metallo-dependent hydrolases"/>
    <property type="match status" value="1"/>
</dbReference>
<protein>
    <recommendedName>
        <fullName evidence="3">N-acetylglucosamine-6-phosphate deacetylase</fullName>
        <ecNumber evidence="2">3.5.1.25</ecNumber>
    </recommendedName>
</protein>
<feature type="binding site" evidence="11">
    <location>
        <position position="230"/>
    </location>
    <ligand>
        <name>substrate</name>
    </ligand>
</feature>
<evidence type="ECO:0000256" key="8">
    <source>
        <dbReference type="ARBA" id="ARBA00060590"/>
    </source>
</evidence>
<dbReference type="EC" id="3.5.1.25" evidence="2"/>
<feature type="domain" description="Amidohydrolase-related" evidence="13">
    <location>
        <begin position="56"/>
        <end position="380"/>
    </location>
</feature>
<dbReference type="STRING" id="237069.SAMN05216498_2518"/>
<feature type="binding site" evidence="11">
    <location>
        <begin position="222"/>
        <end position="223"/>
    </location>
    <ligand>
        <name>substrate</name>
    </ligand>
</feature>
<evidence type="ECO:0000256" key="10">
    <source>
        <dbReference type="PIRSR" id="PIRSR038994-1"/>
    </source>
</evidence>
<keyword evidence="15" id="KW-1185">Reference proteome</keyword>
<evidence type="ECO:0000256" key="2">
    <source>
        <dbReference type="ARBA" id="ARBA00011899"/>
    </source>
</evidence>
<evidence type="ECO:0000256" key="12">
    <source>
        <dbReference type="PIRSR" id="PIRSR038994-3"/>
    </source>
</evidence>
<comment type="similarity">
    <text evidence="1 9">Belongs to the metallo-dependent hydrolases superfamily. NagA family.</text>
</comment>
<organism evidence="14 15">
    <name type="scientific">Tenuibacillus multivorans</name>
    <dbReference type="NCBI Taxonomy" id="237069"/>
    <lineage>
        <taxon>Bacteria</taxon>
        <taxon>Bacillati</taxon>
        <taxon>Bacillota</taxon>
        <taxon>Bacilli</taxon>
        <taxon>Bacillales</taxon>
        <taxon>Bacillaceae</taxon>
        <taxon>Tenuibacillus</taxon>
    </lineage>
</organism>
<dbReference type="NCBIfam" id="TIGR00221">
    <property type="entry name" value="nagA"/>
    <property type="match status" value="1"/>
</dbReference>
<accession>A0A1H0C5J3</accession>
<dbReference type="AlphaFoldDB" id="A0A1H0C5J3"/>
<evidence type="ECO:0000256" key="1">
    <source>
        <dbReference type="ARBA" id="ARBA00010716"/>
    </source>
</evidence>
<evidence type="ECO:0000256" key="4">
    <source>
        <dbReference type="ARBA" id="ARBA00022723"/>
    </source>
</evidence>
<evidence type="ECO:0000256" key="9">
    <source>
        <dbReference type="PIRNR" id="PIRNR038994"/>
    </source>
</evidence>
<feature type="binding site" evidence="12">
    <location>
        <position position="198"/>
    </location>
    <ligand>
        <name>Zn(2+)</name>
        <dbReference type="ChEBI" id="CHEBI:29105"/>
    </ligand>
</feature>
<dbReference type="GO" id="GO:0046872">
    <property type="term" value="F:metal ion binding"/>
    <property type="evidence" value="ECO:0007669"/>
    <property type="project" value="UniProtKB-KW"/>
</dbReference>
<dbReference type="InterPro" id="IPR032466">
    <property type="entry name" value="Metal_Hydrolase"/>
</dbReference>
<evidence type="ECO:0000256" key="5">
    <source>
        <dbReference type="ARBA" id="ARBA00022801"/>
    </source>
</evidence>
<dbReference type="Gene3D" id="2.30.40.10">
    <property type="entry name" value="Urease, subunit C, domain 1"/>
    <property type="match status" value="1"/>
</dbReference>
<proteinExistence type="inferred from homology"/>
<feature type="binding site" evidence="12">
    <location>
        <position position="219"/>
    </location>
    <ligand>
        <name>Zn(2+)</name>
        <dbReference type="ChEBI" id="CHEBI:29105"/>
    </ligand>
</feature>
<evidence type="ECO:0000256" key="11">
    <source>
        <dbReference type="PIRSR" id="PIRSR038994-2"/>
    </source>
</evidence>
<keyword evidence="5 9" id="KW-0378">Hydrolase</keyword>
<evidence type="ECO:0000313" key="14">
    <source>
        <dbReference type="EMBL" id="SDN53154.1"/>
    </source>
</evidence>
<dbReference type="Gene3D" id="3.20.20.140">
    <property type="entry name" value="Metal-dependent hydrolases"/>
    <property type="match status" value="1"/>
</dbReference>
<evidence type="ECO:0000313" key="15">
    <source>
        <dbReference type="Proteomes" id="UP000199334"/>
    </source>
</evidence>
<keyword evidence="6 9" id="KW-0119">Carbohydrate metabolism</keyword>
<keyword evidence="4 12" id="KW-0479">Metal-binding</keyword>
<comment type="catalytic activity">
    <reaction evidence="7">
        <text>N-acetyl-D-glucosamine 6-phosphate + H2O = D-glucosamine 6-phosphate + acetate</text>
        <dbReference type="Rhea" id="RHEA:22936"/>
        <dbReference type="ChEBI" id="CHEBI:15377"/>
        <dbReference type="ChEBI" id="CHEBI:30089"/>
        <dbReference type="ChEBI" id="CHEBI:57513"/>
        <dbReference type="ChEBI" id="CHEBI:58725"/>
        <dbReference type="EC" id="3.5.1.25"/>
    </reaction>
</comment>
<evidence type="ECO:0000256" key="6">
    <source>
        <dbReference type="ARBA" id="ARBA00023277"/>
    </source>
</evidence>
<feature type="binding site" evidence="11">
    <location>
        <begin position="310"/>
        <end position="312"/>
    </location>
    <ligand>
        <name>substrate</name>
    </ligand>
</feature>
<feature type="binding site" evidence="11">
    <location>
        <position position="254"/>
    </location>
    <ligand>
        <name>substrate</name>
    </ligand>
</feature>
<dbReference type="CDD" id="cd00854">
    <property type="entry name" value="NagA"/>
    <property type="match status" value="1"/>
</dbReference>
<evidence type="ECO:0000256" key="7">
    <source>
        <dbReference type="ARBA" id="ARBA00047647"/>
    </source>
</evidence>
<sequence>MGDGMRTIIKNVDIYLEDSLIKKGSVLIRHGKIESISEKHLNQSDTQMIDGRGKRLIPGFIDGHIHGAVGYDVMDGVEALKRMSQALPREGTTSFVATTITNPLEEIEQAIQAIHQFESSPGNAEVLGAHVEGPFIERGKAGAQPLNHILNPDLDVVKRWLDLADDSIKTITIAPELDIDGRFIQFLVEHDVNVSAGHTAANYGDIKQSVEKGVSQITHLCNAMPGIHHRDVGAVGAAMLMDNLMSELIADRIHVSDEMLKLIFQTIGPERLIMITDAMRAKGMSEGTYTLGGQQVTVKDGRATLSNGTLAGSVLTMDQAARNLLEVTEANFRDIIQMASVNPAKQLGVFEQKGSIAVGKDADLLIVDEQFHIEHTFCRGVLS</sequence>
<dbReference type="Proteomes" id="UP000199334">
    <property type="component" value="Unassembled WGS sequence"/>
</dbReference>
<dbReference type="GO" id="GO:0006046">
    <property type="term" value="P:N-acetylglucosamine catabolic process"/>
    <property type="evidence" value="ECO:0007669"/>
    <property type="project" value="TreeGrafter"/>
</dbReference>
<dbReference type="PIRSF" id="PIRSF038994">
    <property type="entry name" value="NagA"/>
    <property type="match status" value="1"/>
</dbReference>
<comment type="pathway">
    <text evidence="8">Amino-sugar metabolism; N-acetylneuraminate degradation; D-fructose 6-phosphate from N-acetylneuraminate: step 4/5.</text>
</comment>